<dbReference type="GO" id="GO:0045493">
    <property type="term" value="P:xylan catabolic process"/>
    <property type="evidence" value="ECO:0007669"/>
    <property type="project" value="UniProtKB-KW"/>
</dbReference>
<dbReference type="KEGG" id="mlj:MLAC_32630"/>
<dbReference type="PANTHER" id="PTHR38050">
    <property type="match status" value="1"/>
</dbReference>
<dbReference type="PANTHER" id="PTHR38050:SF2">
    <property type="entry name" value="FERULOYL ESTERASE C-RELATED"/>
    <property type="match status" value="1"/>
</dbReference>
<dbReference type="OrthoDB" id="9767239at2"/>
<evidence type="ECO:0000256" key="5">
    <source>
        <dbReference type="ARBA" id="ARBA00022801"/>
    </source>
</evidence>
<organism evidence="8 9">
    <name type="scientific">Mycobacterium lacus</name>
    <dbReference type="NCBI Taxonomy" id="169765"/>
    <lineage>
        <taxon>Bacteria</taxon>
        <taxon>Bacillati</taxon>
        <taxon>Actinomycetota</taxon>
        <taxon>Actinomycetes</taxon>
        <taxon>Mycobacteriales</taxon>
        <taxon>Mycobacteriaceae</taxon>
        <taxon>Mycobacterium</taxon>
    </lineage>
</organism>
<keyword evidence="2" id="KW-0964">Secreted</keyword>
<dbReference type="InterPro" id="IPR043595">
    <property type="entry name" value="FaeB/C/D"/>
</dbReference>
<keyword evidence="7" id="KW-0624">Polysaccharide degradation</keyword>
<gene>
    <name evidence="8" type="primary">lpqC</name>
    <name evidence="8" type="ORF">MLAC_32630</name>
</gene>
<evidence type="ECO:0000256" key="7">
    <source>
        <dbReference type="ARBA" id="ARBA00023326"/>
    </source>
</evidence>
<evidence type="ECO:0000256" key="2">
    <source>
        <dbReference type="ARBA" id="ARBA00022525"/>
    </source>
</evidence>
<evidence type="ECO:0000256" key="1">
    <source>
        <dbReference type="ARBA" id="ARBA00004613"/>
    </source>
</evidence>
<dbReference type="Proteomes" id="UP000466396">
    <property type="component" value="Chromosome"/>
</dbReference>
<sequence>MPWKRLAALAFLVLCVAGCGGHPVLAASSRDQPGTLQYGGLNRTYTVHVPPGPPVGLVLNLHGGGGTGNGQRGLTNFDRIADVDNLLVVYPDGYDKSWADGRGASPADRRRVDDVGFLVALTSKLRDDFAVPAGHVFVTGMSNGGFMASRLACDRADVFAAIAPVAGTLGEGVACNPSRPVSVMDSHGTADPLVSFKGGVVHGRGGISHAISVARLVDRWRSVDGCQGDPAVQGLPDVGDGTHVRRFDSTACAAGTEVVLYQVEGGGHTWPGGRQYLPKAIIGPTSRAFDASQAIAEFFLTHARNQPAGG</sequence>
<dbReference type="STRING" id="169765.AWC15_18860"/>
<reference evidence="8 9" key="1">
    <citation type="journal article" date="2019" name="Emerg. Microbes Infect.">
        <title>Comprehensive subspecies identification of 175 nontuberculous mycobacteria species based on 7547 genomic profiles.</title>
        <authorList>
            <person name="Matsumoto Y."/>
            <person name="Kinjo T."/>
            <person name="Motooka D."/>
            <person name="Nabeya D."/>
            <person name="Jung N."/>
            <person name="Uechi K."/>
            <person name="Horii T."/>
            <person name="Iida T."/>
            <person name="Fujita J."/>
            <person name="Nakamura S."/>
        </authorList>
    </citation>
    <scope>NUCLEOTIDE SEQUENCE [LARGE SCALE GENOMIC DNA]</scope>
    <source>
        <strain evidence="8 9">JCM 15657</strain>
    </source>
</reference>
<dbReference type="EMBL" id="AP022581">
    <property type="protein sequence ID" value="BBX97969.1"/>
    <property type="molecule type" value="Genomic_DNA"/>
</dbReference>
<dbReference type="SUPFAM" id="SSF53474">
    <property type="entry name" value="alpha/beta-Hydrolases"/>
    <property type="match status" value="1"/>
</dbReference>
<keyword evidence="6" id="KW-0119">Carbohydrate metabolism</keyword>
<dbReference type="GO" id="GO:0030600">
    <property type="term" value="F:feruloyl esterase activity"/>
    <property type="evidence" value="ECO:0007669"/>
    <property type="project" value="InterPro"/>
</dbReference>
<dbReference type="AlphaFoldDB" id="A0A1X1YB76"/>
<evidence type="ECO:0000256" key="3">
    <source>
        <dbReference type="ARBA" id="ARBA00022651"/>
    </source>
</evidence>
<accession>A0A1X1YB76</accession>
<protein>
    <submittedName>
        <fullName evidence="8">Esterase</fullName>
    </submittedName>
</protein>
<keyword evidence="4" id="KW-0732">Signal</keyword>
<comment type="subcellular location">
    <subcellularLocation>
        <location evidence="1">Secreted</location>
    </subcellularLocation>
</comment>
<keyword evidence="5" id="KW-0378">Hydrolase</keyword>
<evidence type="ECO:0000313" key="8">
    <source>
        <dbReference type="EMBL" id="BBX97969.1"/>
    </source>
</evidence>
<dbReference type="RefSeq" id="WP_085159395.1">
    <property type="nucleotide sequence ID" value="NZ_AP022581.1"/>
</dbReference>
<dbReference type="Gene3D" id="3.40.50.1820">
    <property type="entry name" value="alpha/beta hydrolase"/>
    <property type="match status" value="1"/>
</dbReference>
<name>A0A1X1YB76_9MYCO</name>
<keyword evidence="3" id="KW-0858">Xylan degradation</keyword>
<evidence type="ECO:0000313" key="9">
    <source>
        <dbReference type="Proteomes" id="UP000466396"/>
    </source>
</evidence>
<dbReference type="InterPro" id="IPR029058">
    <property type="entry name" value="AB_hydrolase_fold"/>
</dbReference>
<proteinExistence type="predicted"/>
<evidence type="ECO:0000256" key="4">
    <source>
        <dbReference type="ARBA" id="ARBA00022729"/>
    </source>
</evidence>
<dbReference type="GO" id="GO:0005576">
    <property type="term" value="C:extracellular region"/>
    <property type="evidence" value="ECO:0007669"/>
    <property type="project" value="UniProtKB-SubCell"/>
</dbReference>
<evidence type="ECO:0000256" key="6">
    <source>
        <dbReference type="ARBA" id="ARBA00023277"/>
    </source>
</evidence>
<keyword evidence="9" id="KW-1185">Reference proteome</keyword>